<feature type="domain" description="Methyltransferase" evidence="1">
    <location>
        <begin position="233"/>
        <end position="320"/>
    </location>
</feature>
<dbReference type="Proteomes" id="UP000823891">
    <property type="component" value="Unassembled WGS sequence"/>
</dbReference>
<evidence type="ECO:0000313" key="3">
    <source>
        <dbReference type="Proteomes" id="UP000823891"/>
    </source>
</evidence>
<keyword evidence="2" id="KW-0808">Transferase</keyword>
<dbReference type="Pfam" id="PF13649">
    <property type="entry name" value="Methyltransf_25"/>
    <property type="match status" value="1"/>
</dbReference>
<protein>
    <submittedName>
        <fullName evidence="2">Methyltransferase domain-containing protein</fullName>
    </submittedName>
</protein>
<dbReference type="InterPro" id="IPR041698">
    <property type="entry name" value="Methyltransf_25"/>
</dbReference>
<dbReference type="InterPro" id="IPR050723">
    <property type="entry name" value="CFA/CMAS"/>
</dbReference>
<dbReference type="Pfam" id="PF18143">
    <property type="entry name" value="HAD_SAK_2"/>
    <property type="match status" value="1"/>
</dbReference>
<dbReference type="InterPro" id="IPR029063">
    <property type="entry name" value="SAM-dependent_MTases_sf"/>
</dbReference>
<dbReference type="AlphaFoldDB" id="A0A9D2NHL4"/>
<dbReference type="EMBL" id="DWWS01000052">
    <property type="protein sequence ID" value="HJC24983.1"/>
    <property type="molecule type" value="Genomic_DNA"/>
</dbReference>
<gene>
    <name evidence="2" type="ORF">H9761_14985</name>
</gene>
<dbReference type="PANTHER" id="PTHR43667:SF2">
    <property type="entry name" value="FATTY ACID C-METHYL TRANSFERASE"/>
    <property type="match status" value="1"/>
</dbReference>
<evidence type="ECO:0000313" key="2">
    <source>
        <dbReference type="EMBL" id="HJC24983.1"/>
    </source>
</evidence>
<proteinExistence type="predicted"/>
<dbReference type="PANTHER" id="PTHR43667">
    <property type="entry name" value="CYCLOPROPANE-FATTY-ACYL-PHOSPHOLIPID SYNTHASE"/>
    <property type="match status" value="1"/>
</dbReference>
<sequence>MKIVFLDIDGVLNRQRKASAFSGKQELQPDGQDEVIEEDKVSLLSGLVHKTGARLVLHSGWRFYFDGNGKPTHPAAEKLIRILEKHDLSFFSFTPDLSDETIRKERRFSLVKAKEILLWLQGQAVESYVVLDDLELHDETIDAHQVRPDGSVGLTEHDVEKATAVLNGGEADMSDVQKENNRLEHIRREERLSHTAAYEQEELFSGDGWLGKPVKTVGELIPLFAEHERIHLLDLGCGVGRTCIPFVQAFPDKCTADGVDILDIAIERLEKNSRKFGVEGRICGHVCALEDYPIPREGYDLILAVSALEHVDSEETFFNKLEEIRAGIRERGAVCLIVNTQIEERDPVTGELLEVQFEVNLSSELLTERLEEIFSGWRILKETEKRQTWQTERRNGTVWLETNVVTFVAARC</sequence>
<evidence type="ECO:0000259" key="1">
    <source>
        <dbReference type="Pfam" id="PF13649"/>
    </source>
</evidence>
<dbReference type="GO" id="GO:0032259">
    <property type="term" value="P:methylation"/>
    <property type="evidence" value="ECO:0007669"/>
    <property type="project" value="UniProtKB-KW"/>
</dbReference>
<dbReference type="SUPFAM" id="SSF53335">
    <property type="entry name" value="S-adenosyl-L-methionine-dependent methyltransferases"/>
    <property type="match status" value="1"/>
</dbReference>
<dbReference type="CDD" id="cd02440">
    <property type="entry name" value="AdoMet_MTases"/>
    <property type="match status" value="1"/>
</dbReference>
<accession>A0A9D2NHL4</accession>
<keyword evidence="2" id="KW-0489">Methyltransferase</keyword>
<dbReference type="GO" id="GO:0008168">
    <property type="term" value="F:methyltransferase activity"/>
    <property type="evidence" value="ECO:0007669"/>
    <property type="project" value="UniProtKB-KW"/>
</dbReference>
<reference evidence="2" key="2">
    <citation type="submission" date="2021-04" db="EMBL/GenBank/DDBJ databases">
        <authorList>
            <person name="Gilroy R."/>
        </authorList>
    </citation>
    <scope>NUCLEOTIDE SEQUENCE</scope>
    <source>
        <strain evidence="2">USAMLcec2-132</strain>
    </source>
</reference>
<comment type="caution">
    <text evidence="2">The sequence shown here is derived from an EMBL/GenBank/DDBJ whole genome shotgun (WGS) entry which is preliminary data.</text>
</comment>
<reference evidence="2" key="1">
    <citation type="journal article" date="2021" name="PeerJ">
        <title>Extensive microbial diversity within the chicken gut microbiome revealed by metagenomics and culture.</title>
        <authorList>
            <person name="Gilroy R."/>
            <person name="Ravi A."/>
            <person name="Getino M."/>
            <person name="Pursley I."/>
            <person name="Horton D.L."/>
            <person name="Alikhan N.F."/>
            <person name="Baker D."/>
            <person name="Gharbi K."/>
            <person name="Hall N."/>
            <person name="Watson M."/>
            <person name="Adriaenssens E.M."/>
            <person name="Foster-Nyarko E."/>
            <person name="Jarju S."/>
            <person name="Secka A."/>
            <person name="Antonio M."/>
            <person name="Oren A."/>
            <person name="Chaudhuri R.R."/>
            <person name="La Ragione R."/>
            <person name="Hildebrand F."/>
            <person name="Pallen M.J."/>
        </authorList>
    </citation>
    <scope>NUCLEOTIDE SEQUENCE</scope>
    <source>
        <strain evidence="2">USAMLcec2-132</strain>
    </source>
</reference>
<dbReference type="Gene3D" id="3.40.50.150">
    <property type="entry name" value="Vaccinia Virus protein VP39"/>
    <property type="match status" value="1"/>
</dbReference>
<name>A0A9D2NHL4_9FIRM</name>
<organism evidence="2 3">
    <name type="scientific">Candidatus Eisenbergiella merdavium</name>
    <dbReference type="NCBI Taxonomy" id="2838551"/>
    <lineage>
        <taxon>Bacteria</taxon>
        <taxon>Bacillati</taxon>
        <taxon>Bacillota</taxon>
        <taxon>Clostridia</taxon>
        <taxon>Lachnospirales</taxon>
        <taxon>Lachnospiraceae</taxon>
        <taxon>Eisenbergiella</taxon>
    </lineage>
</organism>